<dbReference type="EMBL" id="MCFG01000107">
    <property type="protein sequence ID" value="ORX81941.1"/>
    <property type="molecule type" value="Genomic_DNA"/>
</dbReference>
<proteinExistence type="inferred from homology"/>
<keyword evidence="4" id="KW-0446">Lipid-binding</keyword>
<evidence type="ECO:0000256" key="4">
    <source>
        <dbReference type="ARBA" id="ARBA00023121"/>
    </source>
</evidence>
<dbReference type="GO" id="GO:0006890">
    <property type="term" value="P:retrograde vesicle-mediated transport, Golgi to endoplasmic reticulum"/>
    <property type="evidence" value="ECO:0007669"/>
    <property type="project" value="EnsemblFungi"/>
</dbReference>
<organism evidence="7 8">
    <name type="scientific">Anaeromyces robustus</name>
    <dbReference type="NCBI Taxonomy" id="1754192"/>
    <lineage>
        <taxon>Eukaryota</taxon>
        <taxon>Fungi</taxon>
        <taxon>Fungi incertae sedis</taxon>
        <taxon>Chytridiomycota</taxon>
        <taxon>Chytridiomycota incertae sedis</taxon>
        <taxon>Neocallimastigomycetes</taxon>
        <taxon>Neocallimastigales</taxon>
        <taxon>Neocallimastigaceae</taxon>
        <taxon>Anaeromyces</taxon>
    </lineage>
</organism>
<comment type="caution">
    <text evidence="7">The sequence shown here is derived from an EMBL/GenBank/DDBJ whole genome shotgun (WGS) entry which is preliminary data.</text>
</comment>
<dbReference type="GO" id="GO:0030968">
    <property type="term" value="P:endoplasmic reticulum unfolded protein response"/>
    <property type="evidence" value="ECO:0007669"/>
    <property type="project" value="EnsemblFungi"/>
</dbReference>
<dbReference type="Pfam" id="PF05719">
    <property type="entry name" value="GPP34"/>
    <property type="match status" value="1"/>
</dbReference>
<dbReference type="FunFam" id="1.10.3630.10:FF:000004">
    <property type="entry name" value="Probable VPS74-protein involved in protein-vacuolar targeting"/>
    <property type="match status" value="1"/>
</dbReference>
<dbReference type="GO" id="GO:0048194">
    <property type="term" value="P:Golgi vesicle budding"/>
    <property type="evidence" value="ECO:0007669"/>
    <property type="project" value="TreeGrafter"/>
</dbReference>
<dbReference type="InterPro" id="IPR038261">
    <property type="entry name" value="GPP34-like_sf"/>
</dbReference>
<dbReference type="PANTHER" id="PTHR12704:SF2">
    <property type="entry name" value="GOLGI PHOSPHOPROTEIN 3 HOMOLOG SAURON"/>
    <property type="match status" value="1"/>
</dbReference>
<keyword evidence="5" id="KW-0472">Membrane</keyword>
<evidence type="ECO:0000256" key="6">
    <source>
        <dbReference type="SAM" id="MobiDB-lite"/>
    </source>
</evidence>
<dbReference type="InterPro" id="IPR008628">
    <property type="entry name" value="GPP34-like"/>
</dbReference>
<keyword evidence="3" id="KW-0333">Golgi apparatus</keyword>
<dbReference type="STRING" id="1754192.A0A1Y1X854"/>
<evidence type="ECO:0000256" key="1">
    <source>
        <dbReference type="ARBA" id="ARBA00004255"/>
    </source>
</evidence>
<comment type="similarity">
    <text evidence="2">Belongs to the GOLPH3/VPS74 family.</text>
</comment>
<dbReference type="GO" id="GO:0005802">
    <property type="term" value="C:trans-Golgi network"/>
    <property type="evidence" value="ECO:0007669"/>
    <property type="project" value="EnsemblFungi"/>
</dbReference>
<evidence type="ECO:0000313" key="7">
    <source>
        <dbReference type="EMBL" id="ORX81941.1"/>
    </source>
</evidence>
<dbReference type="GO" id="GO:0005797">
    <property type="term" value="C:Golgi medial cisterna"/>
    <property type="evidence" value="ECO:0007669"/>
    <property type="project" value="EnsemblFungi"/>
</dbReference>
<reference evidence="7 8" key="1">
    <citation type="submission" date="2016-08" db="EMBL/GenBank/DDBJ databases">
        <title>A Parts List for Fungal Cellulosomes Revealed by Comparative Genomics.</title>
        <authorList>
            <consortium name="DOE Joint Genome Institute"/>
            <person name="Haitjema C.H."/>
            <person name="Gilmore S.P."/>
            <person name="Henske J.K."/>
            <person name="Solomon K.V."/>
            <person name="De Groot R."/>
            <person name="Kuo A."/>
            <person name="Mondo S.J."/>
            <person name="Salamov A.A."/>
            <person name="Labutti K."/>
            <person name="Zhao Z."/>
            <person name="Chiniquy J."/>
            <person name="Barry K."/>
            <person name="Brewer H.M."/>
            <person name="Purvine S.O."/>
            <person name="Wright A.T."/>
            <person name="Boxma B."/>
            <person name="Van Alen T."/>
            <person name="Hackstein J.H."/>
            <person name="Baker S.E."/>
            <person name="Grigoriev I.V."/>
            <person name="O'Malley M.A."/>
        </authorList>
    </citation>
    <scope>NUCLEOTIDE SEQUENCE [LARGE SCALE GENOMIC DNA]</scope>
    <source>
        <strain evidence="7 8">S4</strain>
    </source>
</reference>
<dbReference type="OrthoDB" id="2189106at2759"/>
<feature type="region of interest" description="Disordered" evidence="6">
    <location>
        <begin position="1"/>
        <end position="41"/>
    </location>
</feature>
<evidence type="ECO:0000256" key="2">
    <source>
        <dbReference type="ARBA" id="ARBA00007284"/>
    </source>
</evidence>
<dbReference type="GO" id="GO:0045053">
    <property type="term" value="P:protein retention in Golgi apparatus"/>
    <property type="evidence" value="ECO:0007669"/>
    <property type="project" value="EnsemblFungi"/>
</dbReference>
<evidence type="ECO:0000313" key="8">
    <source>
        <dbReference type="Proteomes" id="UP000193944"/>
    </source>
</evidence>
<feature type="compositionally biased region" description="Basic and acidic residues" evidence="6">
    <location>
        <begin position="25"/>
        <end position="41"/>
    </location>
</feature>
<dbReference type="GO" id="GO:0005829">
    <property type="term" value="C:cytosol"/>
    <property type="evidence" value="ECO:0007669"/>
    <property type="project" value="EnsemblFungi"/>
</dbReference>
<dbReference type="GO" id="GO:0006487">
    <property type="term" value="P:protein N-linked glycosylation"/>
    <property type="evidence" value="ECO:0007669"/>
    <property type="project" value="EnsemblFungi"/>
</dbReference>
<dbReference type="PANTHER" id="PTHR12704">
    <property type="entry name" value="TRANS-GOLGI PROTEIN GMX33"/>
    <property type="match status" value="1"/>
</dbReference>
<sequence>MASSEGLVKRRRGGGSSSQFSLDGLSKKNSDESLNKSDDEKDEYGKNKLTILEEVLLLGLKDSQGYLSFWNENISYALRGCILIELSLRGRIAIMKEVRKRPLQDRIVEVVNDTPTGEVLLDEALKYMKMEQQSVLTWIDLLCGETWNLMKIGYQLKQVRERIAKGLVDKGVLRTEKKNFVLFDMATHPIADFSVKERLIQRVINVLLGRVAKPDKRTIAMLCSAYAADVLDNALIGLNANQKDAAYQKVDELLQENALWTDKAKSMGTTEVMAAVYSVYTRMESIL</sequence>
<dbReference type="Gene3D" id="1.10.3630.10">
    <property type="entry name" value="yeast vps74-n-term truncation variant domain like"/>
    <property type="match status" value="1"/>
</dbReference>
<reference evidence="7 8" key="2">
    <citation type="submission" date="2016-08" db="EMBL/GenBank/DDBJ databases">
        <title>Pervasive Adenine N6-methylation of Active Genes in Fungi.</title>
        <authorList>
            <consortium name="DOE Joint Genome Institute"/>
            <person name="Mondo S.J."/>
            <person name="Dannebaum R.O."/>
            <person name="Kuo R.C."/>
            <person name="Labutti K."/>
            <person name="Haridas S."/>
            <person name="Kuo A."/>
            <person name="Salamov A."/>
            <person name="Ahrendt S.R."/>
            <person name="Lipzen A."/>
            <person name="Sullivan W."/>
            <person name="Andreopoulos W.B."/>
            <person name="Clum A."/>
            <person name="Lindquist E."/>
            <person name="Daum C."/>
            <person name="Ramamoorthy G.K."/>
            <person name="Gryganskyi A."/>
            <person name="Culley D."/>
            <person name="Magnuson J.K."/>
            <person name="James T.Y."/>
            <person name="O'Malley M.A."/>
            <person name="Stajich J.E."/>
            <person name="Spatafora J.W."/>
            <person name="Visel A."/>
            <person name="Grigoriev I.V."/>
        </authorList>
    </citation>
    <scope>NUCLEOTIDE SEQUENCE [LARGE SCALE GENOMIC DNA]</scope>
    <source>
        <strain evidence="7 8">S4</strain>
    </source>
</reference>
<dbReference type="GO" id="GO:0060304">
    <property type="term" value="P:regulation of phosphatidylinositol dephosphorylation"/>
    <property type="evidence" value="ECO:0007669"/>
    <property type="project" value="EnsemblFungi"/>
</dbReference>
<dbReference type="GO" id="GO:0019899">
    <property type="term" value="F:enzyme binding"/>
    <property type="evidence" value="ECO:0007669"/>
    <property type="project" value="EnsemblFungi"/>
</dbReference>
<gene>
    <name evidence="7" type="ORF">BCR32DRAFT_261239</name>
</gene>
<dbReference type="GO" id="GO:0035269">
    <property type="term" value="P:protein O-linked glycosylation via mannose"/>
    <property type="evidence" value="ECO:0007669"/>
    <property type="project" value="EnsemblFungi"/>
</dbReference>
<dbReference type="Proteomes" id="UP000193944">
    <property type="component" value="Unassembled WGS sequence"/>
</dbReference>
<keyword evidence="8" id="KW-1185">Reference proteome</keyword>
<dbReference type="GO" id="GO:0043001">
    <property type="term" value="P:Golgi to plasma membrane protein transport"/>
    <property type="evidence" value="ECO:0007669"/>
    <property type="project" value="TreeGrafter"/>
</dbReference>
<comment type="subcellular location">
    <subcellularLocation>
        <location evidence="1">Golgi apparatus membrane</location>
        <topology evidence="1">Peripheral membrane protein</topology>
        <orientation evidence="1">Cytoplasmic side</orientation>
    </subcellularLocation>
</comment>
<protein>
    <submittedName>
        <fullName evidence="7">Golgi phospho protein 3</fullName>
    </submittedName>
</protein>
<dbReference type="AlphaFoldDB" id="A0A1Y1X854"/>
<dbReference type="GO" id="GO:0000139">
    <property type="term" value="C:Golgi membrane"/>
    <property type="evidence" value="ECO:0007669"/>
    <property type="project" value="UniProtKB-SubCell"/>
</dbReference>
<evidence type="ECO:0000256" key="3">
    <source>
        <dbReference type="ARBA" id="ARBA00023034"/>
    </source>
</evidence>
<evidence type="ECO:0000256" key="5">
    <source>
        <dbReference type="ARBA" id="ARBA00023136"/>
    </source>
</evidence>
<name>A0A1Y1X854_9FUNG</name>
<dbReference type="GO" id="GO:0070273">
    <property type="term" value="F:phosphatidylinositol-4-phosphate binding"/>
    <property type="evidence" value="ECO:0007669"/>
    <property type="project" value="EnsemblFungi"/>
</dbReference>
<accession>A0A1Y1X854</accession>
<dbReference type="GO" id="GO:0007030">
    <property type="term" value="P:Golgi organization"/>
    <property type="evidence" value="ECO:0007669"/>
    <property type="project" value="TreeGrafter"/>
</dbReference>